<protein>
    <submittedName>
        <fullName evidence="3">Amidohydrolase</fullName>
    </submittedName>
</protein>
<dbReference type="Gene3D" id="3.20.20.140">
    <property type="entry name" value="Metal-dependent hydrolases"/>
    <property type="match status" value="1"/>
</dbReference>
<evidence type="ECO:0000259" key="2">
    <source>
        <dbReference type="Pfam" id="PF04909"/>
    </source>
</evidence>
<evidence type="ECO:0000313" key="4">
    <source>
        <dbReference type="Proteomes" id="UP000887023"/>
    </source>
</evidence>
<dbReference type="InterPro" id="IPR032465">
    <property type="entry name" value="ACMSD"/>
</dbReference>
<sequence length="421" mass="47306">MKPDDLILVSIDDHVVEPLDMFDRHVPAKWAEYAPKVVVGENGVDQWIYRDRPTGVAGLNAVVTWPAEEWGRDPAGYAEMRPAVYDVHERVRDMDVNGVLTSMCFPTFTGFSAGHLSRGGQDEITVAMISAYNDWHIDEWAGAYPGRFIPIGILPMWDPQLAVAEIERLAGRGCRSVTMPELPHIDGLPSYHDIEYWAPVFEALQHHDTVMNLHIGQGFGVLRLAPDAPIDNLMVLAPSISLIAAQDLLWGPAFRRYPGLKISLSEGGVGWIPFFLDRSDRHYTNQRWLRRDFGGKLPSEVFREHVLACYVTDRTALKFRHDIGIDNIAWECDYPHSDSIWPNAPEFVLEELDAAGASDSDIHQITWENACRHFGWDPFTTIPRERATVGALRATATDVDISTRSRAEYAAAYTERAGATR</sequence>
<gene>
    <name evidence="3" type="ORF">KV203_08660</name>
</gene>
<accession>A0ABX8SBV7</accession>
<reference evidence="3" key="1">
    <citation type="submission" date="2021-07" db="EMBL/GenBank/DDBJ databases">
        <title>Candidatus Kaistella beijingensis sp. nov. isolated from a municipal wastewater treatment plant is involved in sludge foaming.</title>
        <authorList>
            <person name="Song Y."/>
            <person name="Liu S.-J."/>
        </authorList>
    </citation>
    <scope>NUCLEOTIDE SEQUENCE</scope>
    <source>
        <strain evidence="3">DSM 43998</strain>
    </source>
</reference>
<organism evidence="3 4">
    <name type="scientific">Skermania pinensis</name>
    <dbReference type="NCBI Taxonomy" id="39122"/>
    <lineage>
        <taxon>Bacteria</taxon>
        <taxon>Bacillati</taxon>
        <taxon>Actinomycetota</taxon>
        <taxon>Actinomycetes</taxon>
        <taxon>Mycobacteriales</taxon>
        <taxon>Gordoniaceae</taxon>
        <taxon>Skermania</taxon>
    </lineage>
</organism>
<keyword evidence="4" id="KW-1185">Reference proteome</keyword>
<dbReference type="InterPro" id="IPR006680">
    <property type="entry name" value="Amidohydro-rel"/>
</dbReference>
<dbReference type="PANTHER" id="PTHR21240">
    <property type="entry name" value="2-AMINO-3-CARBOXYLMUCONATE-6-SEMIALDEHYDE DECARBOXYLASE"/>
    <property type="match status" value="1"/>
</dbReference>
<dbReference type="SUPFAM" id="SSF51556">
    <property type="entry name" value="Metallo-dependent hydrolases"/>
    <property type="match status" value="1"/>
</dbReference>
<keyword evidence="1" id="KW-0456">Lyase</keyword>
<dbReference type="EMBL" id="CP079105">
    <property type="protein sequence ID" value="QXQ15363.1"/>
    <property type="molecule type" value="Genomic_DNA"/>
</dbReference>
<feature type="domain" description="Amidohydrolase-related" evidence="2">
    <location>
        <begin position="85"/>
        <end position="375"/>
    </location>
</feature>
<dbReference type="RefSeq" id="WP_066467996.1">
    <property type="nucleotide sequence ID" value="NZ_CBCRUZ010000001.1"/>
</dbReference>
<evidence type="ECO:0000313" key="3">
    <source>
        <dbReference type="EMBL" id="QXQ15363.1"/>
    </source>
</evidence>
<dbReference type="Proteomes" id="UP000887023">
    <property type="component" value="Chromosome"/>
</dbReference>
<name>A0ABX8SBV7_9ACTN</name>
<dbReference type="InterPro" id="IPR032466">
    <property type="entry name" value="Metal_Hydrolase"/>
</dbReference>
<dbReference type="PANTHER" id="PTHR21240:SF28">
    <property type="entry name" value="ISO-OROTATE DECARBOXYLASE (EUROFUNG)"/>
    <property type="match status" value="1"/>
</dbReference>
<dbReference type="Pfam" id="PF04909">
    <property type="entry name" value="Amidohydro_2"/>
    <property type="match status" value="1"/>
</dbReference>
<evidence type="ECO:0000256" key="1">
    <source>
        <dbReference type="ARBA" id="ARBA00023239"/>
    </source>
</evidence>
<proteinExistence type="predicted"/>